<dbReference type="EMBL" id="SMCS01000002">
    <property type="protein sequence ID" value="TCV95962.1"/>
    <property type="molecule type" value="Genomic_DNA"/>
</dbReference>
<reference evidence="2 3" key="1">
    <citation type="submission" date="2019-03" db="EMBL/GenBank/DDBJ databases">
        <title>Above-ground endophytic microbial communities from plants in different locations in the United States.</title>
        <authorList>
            <person name="Frank C."/>
        </authorList>
    </citation>
    <scope>NUCLEOTIDE SEQUENCE [LARGE SCALE GENOMIC DNA]</scope>
    <source>
        <strain evidence="2 3">LP_13_YM</strain>
    </source>
</reference>
<protein>
    <recommendedName>
        <fullName evidence="4">DUF4124 domain-containing protein</fullName>
    </recommendedName>
</protein>
<keyword evidence="1" id="KW-0732">Signal</keyword>
<gene>
    <name evidence="2" type="ORF">EC912_102310</name>
</gene>
<evidence type="ECO:0000313" key="2">
    <source>
        <dbReference type="EMBL" id="TCV95962.1"/>
    </source>
</evidence>
<sequence length="172" mass="17684">MTTLLRATFVIVLLCAPAIALAQNPIRRCIGTNGQPVFTDQPCSAMNATAAVPAPTGTPAGNSSSAQPPLPMLCAKHVADLRQVIVDAFATREANRIGGVVLWDGYGSKSAVADIQVIGAMLRQPLVSVGGAGEDADSASEIAVTTSDAGGSRTSRFGIVRQAGCLWLRPPD</sequence>
<evidence type="ECO:0000313" key="3">
    <source>
        <dbReference type="Proteomes" id="UP000295645"/>
    </source>
</evidence>
<dbReference type="Proteomes" id="UP000295645">
    <property type="component" value="Unassembled WGS sequence"/>
</dbReference>
<evidence type="ECO:0000256" key="1">
    <source>
        <dbReference type="SAM" id="SignalP"/>
    </source>
</evidence>
<feature type="chain" id="PRO_5020250085" description="DUF4124 domain-containing protein" evidence="1">
    <location>
        <begin position="23"/>
        <end position="172"/>
    </location>
</feature>
<organism evidence="2 3">
    <name type="scientific">Luteibacter rhizovicinus</name>
    <dbReference type="NCBI Taxonomy" id="242606"/>
    <lineage>
        <taxon>Bacteria</taxon>
        <taxon>Pseudomonadati</taxon>
        <taxon>Pseudomonadota</taxon>
        <taxon>Gammaproteobacteria</taxon>
        <taxon>Lysobacterales</taxon>
        <taxon>Rhodanobacteraceae</taxon>
        <taxon>Luteibacter</taxon>
    </lineage>
</organism>
<proteinExistence type="predicted"/>
<keyword evidence="3" id="KW-1185">Reference proteome</keyword>
<feature type="signal peptide" evidence="1">
    <location>
        <begin position="1"/>
        <end position="22"/>
    </location>
</feature>
<dbReference type="RefSeq" id="WP_243649166.1">
    <property type="nucleotide sequence ID" value="NZ_SMCS01000002.1"/>
</dbReference>
<accession>A0A4R3YU48</accession>
<comment type="caution">
    <text evidence="2">The sequence shown here is derived from an EMBL/GenBank/DDBJ whole genome shotgun (WGS) entry which is preliminary data.</text>
</comment>
<dbReference type="AlphaFoldDB" id="A0A4R3YU48"/>
<name>A0A4R3YU48_9GAMM</name>
<evidence type="ECO:0008006" key="4">
    <source>
        <dbReference type="Google" id="ProtNLM"/>
    </source>
</evidence>